<evidence type="ECO:0008006" key="5">
    <source>
        <dbReference type="Google" id="ProtNLM"/>
    </source>
</evidence>
<feature type="transmembrane region" description="Helical" evidence="2">
    <location>
        <begin position="416"/>
        <end position="436"/>
    </location>
</feature>
<dbReference type="PANTHER" id="PTHR11328:SF24">
    <property type="entry name" value="MAJOR FACILITATOR SUPERFAMILY (MFS) PROFILE DOMAIN-CONTAINING PROTEIN"/>
    <property type="match status" value="1"/>
</dbReference>
<organism evidence="3 4">
    <name type="scientific">Ruthenibacterium lactatiformans</name>
    <dbReference type="NCBI Taxonomy" id="1550024"/>
    <lineage>
        <taxon>Bacteria</taxon>
        <taxon>Bacillati</taxon>
        <taxon>Bacillota</taxon>
        <taxon>Clostridia</taxon>
        <taxon>Eubacteriales</taxon>
        <taxon>Oscillospiraceae</taxon>
        <taxon>Ruthenibacterium</taxon>
    </lineage>
</organism>
<dbReference type="Pfam" id="PF13347">
    <property type="entry name" value="MFS_2"/>
    <property type="match status" value="1"/>
</dbReference>
<accession>A0A0D8IXS0</accession>
<feature type="transmembrane region" description="Helical" evidence="2">
    <location>
        <begin position="141"/>
        <end position="162"/>
    </location>
</feature>
<evidence type="ECO:0000256" key="1">
    <source>
        <dbReference type="SAM" id="Coils"/>
    </source>
</evidence>
<dbReference type="SUPFAM" id="SSF103473">
    <property type="entry name" value="MFS general substrate transporter"/>
    <property type="match status" value="1"/>
</dbReference>
<feature type="transmembrane region" description="Helical" evidence="2">
    <location>
        <begin position="317"/>
        <end position="340"/>
    </location>
</feature>
<evidence type="ECO:0000313" key="3">
    <source>
        <dbReference type="EMBL" id="KJF39269.1"/>
    </source>
</evidence>
<feature type="transmembrane region" description="Helical" evidence="2">
    <location>
        <begin position="376"/>
        <end position="395"/>
    </location>
</feature>
<dbReference type="Gene3D" id="1.20.1250.20">
    <property type="entry name" value="MFS general substrate transporter like domains"/>
    <property type="match status" value="1"/>
</dbReference>
<keyword evidence="2" id="KW-0472">Membrane</keyword>
<dbReference type="RefSeq" id="WP_050005846.1">
    <property type="nucleotide sequence ID" value="NZ_JXXK01000020.1"/>
</dbReference>
<sequence>MATETAAHKGVLANAFKGNIWNSRIRSANVRAKEMWLGYVFGPFGVMLMYSVVNSYYNQYLTDIMGFTASRGAWIAIFMVIFPVLTKVIDATTNVLMSRLIDSTVCRQGKLRPWFLLSLPILVVSILMLFSVPVASPQLQAVWIFISYNLFYSVGYTMWNMAYQLSASLSSRNTDHRKNNSMAGQMAKNLGVGMISIFFPLIMTSVGAMMGDNYRQSYLACMALVCCVTVPLTFLQYFYTRERVTEERRSTHAALSETHTAVPEAPFAKQIKACLQSRYWILLIILILVYQVFNNLRDMSLIYYSGWVVQGNAYGQYAAIQAKFQMIAMSPMGPGIILLIPLVKKLGRRRSIWVCSIFSIVGSTVALLNAGHTLPVYAGTAVMCIGNLAFVYTYLSFLGDTIDHVEWKTGIRCDGATGALVGFVTAASAGIGQGLFNLGLMLTGYATPEKIGESAEGIALYADQPAAATAWINFSYQGSLLLVGVLAFILFRFFFDIEDKMDTITHDLQERHRAECEAKGIEYIPSYELERREQEELRRKAEEVRIRELKEYCARTGKDFDTLNNKVLARRAKKQAKKDAKKAKQQAGKR</sequence>
<dbReference type="GO" id="GO:0005886">
    <property type="term" value="C:plasma membrane"/>
    <property type="evidence" value="ECO:0007669"/>
    <property type="project" value="TreeGrafter"/>
</dbReference>
<dbReference type="AlphaFoldDB" id="A0A0D8IXS0"/>
<proteinExistence type="predicted"/>
<keyword evidence="2" id="KW-1133">Transmembrane helix</keyword>
<dbReference type="GO" id="GO:0008643">
    <property type="term" value="P:carbohydrate transport"/>
    <property type="evidence" value="ECO:0007669"/>
    <property type="project" value="InterPro"/>
</dbReference>
<feature type="transmembrane region" description="Helical" evidence="2">
    <location>
        <begin position="73"/>
        <end position="93"/>
    </location>
</feature>
<feature type="transmembrane region" description="Helical" evidence="2">
    <location>
        <begin position="352"/>
        <end position="370"/>
    </location>
</feature>
<feature type="transmembrane region" description="Helical" evidence="2">
    <location>
        <begin position="217"/>
        <end position="239"/>
    </location>
</feature>
<feature type="transmembrane region" description="Helical" evidence="2">
    <location>
        <begin position="114"/>
        <end position="135"/>
    </location>
</feature>
<dbReference type="GeneID" id="42857527"/>
<feature type="transmembrane region" description="Helical" evidence="2">
    <location>
        <begin position="36"/>
        <end position="53"/>
    </location>
</feature>
<feature type="coiled-coil region" evidence="1">
    <location>
        <begin position="524"/>
        <end position="586"/>
    </location>
</feature>
<dbReference type="EMBL" id="JXXK01000020">
    <property type="protein sequence ID" value="KJF39269.1"/>
    <property type="molecule type" value="Genomic_DNA"/>
</dbReference>
<dbReference type="Proteomes" id="UP000032483">
    <property type="component" value="Unassembled WGS sequence"/>
</dbReference>
<dbReference type="InterPro" id="IPR039672">
    <property type="entry name" value="MFS_2"/>
</dbReference>
<dbReference type="PANTHER" id="PTHR11328">
    <property type="entry name" value="MAJOR FACILITATOR SUPERFAMILY DOMAIN-CONTAINING PROTEIN"/>
    <property type="match status" value="1"/>
</dbReference>
<reference evidence="3" key="1">
    <citation type="submission" date="2015-02" db="EMBL/GenBank/DDBJ databases">
        <title>A novel member of the family Ruminococcaceae isolated from human feces.</title>
        <authorList>
            <person name="Shkoporov A.N."/>
            <person name="Chaplin A.V."/>
            <person name="Motuzova O.V."/>
            <person name="Kafarskaia L.I."/>
            <person name="Khokhlova E.V."/>
            <person name="Efimov B.A."/>
        </authorList>
    </citation>
    <scope>NUCLEOTIDE SEQUENCE [LARGE SCALE GENOMIC DNA]</scope>
    <source>
        <strain evidence="3">585-1</strain>
    </source>
</reference>
<dbReference type="InterPro" id="IPR036259">
    <property type="entry name" value="MFS_trans_sf"/>
</dbReference>
<name>A0A0D8IXS0_9FIRM</name>
<evidence type="ECO:0000256" key="2">
    <source>
        <dbReference type="SAM" id="Phobius"/>
    </source>
</evidence>
<dbReference type="GO" id="GO:0015293">
    <property type="term" value="F:symporter activity"/>
    <property type="evidence" value="ECO:0007669"/>
    <property type="project" value="InterPro"/>
</dbReference>
<evidence type="ECO:0000313" key="4">
    <source>
        <dbReference type="Proteomes" id="UP000032483"/>
    </source>
</evidence>
<keyword evidence="4" id="KW-1185">Reference proteome</keyword>
<gene>
    <name evidence="3" type="ORF">TQ39_13190</name>
</gene>
<keyword evidence="1" id="KW-0175">Coiled coil</keyword>
<comment type="caution">
    <text evidence="3">The sequence shown here is derived from an EMBL/GenBank/DDBJ whole genome shotgun (WGS) entry which is preliminary data.</text>
</comment>
<keyword evidence="2" id="KW-0812">Transmembrane</keyword>
<feature type="transmembrane region" description="Helical" evidence="2">
    <location>
        <begin position="190"/>
        <end position="211"/>
    </location>
</feature>
<feature type="transmembrane region" description="Helical" evidence="2">
    <location>
        <begin position="474"/>
        <end position="495"/>
    </location>
</feature>
<protein>
    <recommendedName>
        <fullName evidence="5">MFS transporter</fullName>
    </recommendedName>
</protein>
<feature type="transmembrane region" description="Helical" evidence="2">
    <location>
        <begin position="279"/>
        <end position="297"/>
    </location>
</feature>